<dbReference type="Proteomes" id="UP001597414">
    <property type="component" value="Unassembled WGS sequence"/>
</dbReference>
<dbReference type="SMART" id="SM00710">
    <property type="entry name" value="PbH1"/>
    <property type="match status" value="4"/>
</dbReference>
<proteinExistence type="predicted"/>
<feature type="domain" description="Periplasmic copper-binding protein NosD beta helix" evidence="1">
    <location>
        <begin position="378"/>
        <end position="490"/>
    </location>
</feature>
<name>A0ABW5B6S8_9BACT</name>
<reference evidence="3" key="1">
    <citation type="journal article" date="2019" name="Int. J. Syst. Evol. Microbiol.">
        <title>The Global Catalogue of Microorganisms (GCM) 10K type strain sequencing project: providing services to taxonomists for standard genome sequencing and annotation.</title>
        <authorList>
            <consortium name="The Broad Institute Genomics Platform"/>
            <consortium name="The Broad Institute Genome Sequencing Center for Infectious Disease"/>
            <person name="Wu L."/>
            <person name="Ma J."/>
        </authorList>
    </citation>
    <scope>NUCLEOTIDE SEQUENCE [LARGE SCALE GENOMIC DNA]</scope>
    <source>
        <strain evidence="3">KCTC 19812</strain>
    </source>
</reference>
<evidence type="ECO:0000259" key="1">
    <source>
        <dbReference type="Pfam" id="PF05048"/>
    </source>
</evidence>
<accession>A0ABW5B6S8</accession>
<dbReference type="InterPro" id="IPR006626">
    <property type="entry name" value="PbH1"/>
</dbReference>
<gene>
    <name evidence="2" type="ORF">ACFSKV_06300</name>
</gene>
<dbReference type="PROSITE" id="PS51257">
    <property type="entry name" value="PROKAR_LIPOPROTEIN"/>
    <property type="match status" value="1"/>
</dbReference>
<dbReference type="InterPro" id="IPR007742">
    <property type="entry name" value="NosD_dom"/>
</dbReference>
<organism evidence="2 3">
    <name type="scientific">Shivajiella indica</name>
    <dbReference type="NCBI Taxonomy" id="872115"/>
    <lineage>
        <taxon>Bacteria</taxon>
        <taxon>Pseudomonadati</taxon>
        <taxon>Bacteroidota</taxon>
        <taxon>Cytophagia</taxon>
        <taxon>Cytophagales</taxon>
        <taxon>Cyclobacteriaceae</taxon>
        <taxon>Shivajiella</taxon>
    </lineage>
</organism>
<evidence type="ECO:0000313" key="2">
    <source>
        <dbReference type="EMBL" id="MFD2201169.1"/>
    </source>
</evidence>
<evidence type="ECO:0000313" key="3">
    <source>
        <dbReference type="Proteomes" id="UP001597414"/>
    </source>
</evidence>
<dbReference type="RefSeq" id="WP_380801074.1">
    <property type="nucleotide sequence ID" value="NZ_JBHUIV010000010.1"/>
</dbReference>
<protein>
    <submittedName>
        <fullName evidence="2">NosD domain-containing protein</fullName>
    </submittedName>
</protein>
<dbReference type="SUPFAM" id="SSF51126">
    <property type="entry name" value="Pectin lyase-like"/>
    <property type="match status" value="1"/>
</dbReference>
<keyword evidence="3" id="KW-1185">Reference proteome</keyword>
<dbReference type="Pfam" id="PF05048">
    <property type="entry name" value="NosD"/>
    <property type="match status" value="1"/>
</dbReference>
<dbReference type="EMBL" id="JBHUIV010000010">
    <property type="protein sequence ID" value="MFD2201169.1"/>
    <property type="molecule type" value="Genomic_DNA"/>
</dbReference>
<sequence>MKNKKTSTISSNAIFLNFILVLLIFLGCQAMVLAQRTYSVNTTEDFEDVDLSDKICADKNGKCTLRAAIQNANTSKLRDKILFELNEYESKRIVLQTFLPAIIYPIEIYGTNNRKKIDPRDGIIIDGSRIGFDLEIIRTVPEASTGLLLAEKSSGSVINGLIFQSIRNMAIKIDSHNSVIQNNIFGSLEKDPKKGNGAGVSVWGKNNLIGGQSENEVNYFFGNSNGVSCITGISNKIIGNIFGYDSKKDQIRGNVIAVFLGFPSQDNLILGNLISGNTMGMEIWGIGNKVVQNKIGTDYYGSRTIGNKVGIVVNSSSHLISIGGINQGNLISGNEVGILIDTKIRSMANFQSVRERFLNIEITGNLIGTDYSGQFPLGNENGIVLRNSGGIIIGGVQEGLENIISGNLKNGILLIDSFENLVSGNKIGTDISGNYAIPNAVGIRIYDEEKLSFSDNNVIHGNLISGNINSGIYIGKEVKKLNIISNIFCGGVDLDFPSENQNIGIVNTSSIIGICLGDEYGQNQNIFSNHNIGIITIMSSDLQDPVMRKNKFLKNSNNVKELDSEDSIEFIMQSFISNYFKIAEKEYLQLGINKFQYDSTTISQLQREIDKLPD</sequence>
<dbReference type="InterPro" id="IPR011050">
    <property type="entry name" value="Pectin_lyase_fold/virulence"/>
</dbReference>
<comment type="caution">
    <text evidence="2">The sequence shown here is derived from an EMBL/GenBank/DDBJ whole genome shotgun (WGS) entry which is preliminary data.</text>
</comment>